<organism evidence="1 2">
    <name type="scientific">Pluteus cervinus</name>
    <dbReference type="NCBI Taxonomy" id="181527"/>
    <lineage>
        <taxon>Eukaryota</taxon>
        <taxon>Fungi</taxon>
        <taxon>Dikarya</taxon>
        <taxon>Basidiomycota</taxon>
        <taxon>Agaricomycotina</taxon>
        <taxon>Agaricomycetes</taxon>
        <taxon>Agaricomycetidae</taxon>
        <taxon>Agaricales</taxon>
        <taxon>Pluteineae</taxon>
        <taxon>Pluteaceae</taxon>
        <taxon>Pluteus</taxon>
    </lineage>
</organism>
<dbReference type="Proteomes" id="UP000308600">
    <property type="component" value="Unassembled WGS sequence"/>
</dbReference>
<keyword evidence="2" id="KW-1185">Reference proteome</keyword>
<reference evidence="1 2" key="1">
    <citation type="journal article" date="2019" name="Nat. Ecol. Evol.">
        <title>Megaphylogeny resolves global patterns of mushroom evolution.</title>
        <authorList>
            <person name="Varga T."/>
            <person name="Krizsan K."/>
            <person name="Foldi C."/>
            <person name="Dima B."/>
            <person name="Sanchez-Garcia M."/>
            <person name="Sanchez-Ramirez S."/>
            <person name="Szollosi G.J."/>
            <person name="Szarkandi J.G."/>
            <person name="Papp V."/>
            <person name="Albert L."/>
            <person name="Andreopoulos W."/>
            <person name="Angelini C."/>
            <person name="Antonin V."/>
            <person name="Barry K.W."/>
            <person name="Bougher N.L."/>
            <person name="Buchanan P."/>
            <person name="Buyck B."/>
            <person name="Bense V."/>
            <person name="Catcheside P."/>
            <person name="Chovatia M."/>
            <person name="Cooper J."/>
            <person name="Damon W."/>
            <person name="Desjardin D."/>
            <person name="Finy P."/>
            <person name="Geml J."/>
            <person name="Haridas S."/>
            <person name="Hughes K."/>
            <person name="Justo A."/>
            <person name="Karasinski D."/>
            <person name="Kautmanova I."/>
            <person name="Kiss B."/>
            <person name="Kocsube S."/>
            <person name="Kotiranta H."/>
            <person name="LaButti K.M."/>
            <person name="Lechner B.E."/>
            <person name="Liimatainen K."/>
            <person name="Lipzen A."/>
            <person name="Lukacs Z."/>
            <person name="Mihaltcheva S."/>
            <person name="Morgado L.N."/>
            <person name="Niskanen T."/>
            <person name="Noordeloos M.E."/>
            <person name="Ohm R.A."/>
            <person name="Ortiz-Santana B."/>
            <person name="Ovrebo C."/>
            <person name="Racz N."/>
            <person name="Riley R."/>
            <person name="Savchenko A."/>
            <person name="Shiryaev A."/>
            <person name="Soop K."/>
            <person name="Spirin V."/>
            <person name="Szebenyi C."/>
            <person name="Tomsovsky M."/>
            <person name="Tulloss R.E."/>
            <person name="Uehling J."/>
            <person name="Grigoriev I.V."/>
            <person name="Vagvolgyi C."/>
            <person name="Papp T."/>
            <person name="Martin F.M."/>
            <person name="Miettinen O."/>
            <person name="Hibbett D.S."/>
            <person name="Nagy L.G."/>
        </authorList>
    </citation>
    <scope>NUCLEOTIDE SEQUENCE [LARGE SCALE GENOMIC DNA]</scope>
    <source>
        <strain evidence="1 2">NL-1719</strain>
    </source>
</reference>
<proteinExistence type="predicted"/>
<sequence>MPSKACDILAKLVVVFTFVNILTTLATAVIFAENSNPFYIVVAWLIVAVSALTLVWLIIILLFKRKSQADHRLNDPKAHLWTLYVLVPLWLALALIITVQTPPWCTSGHKVYKCLAPIGSTTWSWLITVLLTGSILCLGREPNVGFGLRRTKTTNSDFDNRLVKA</sequence>
<name>A0ACD3A608_9AGAR</name>
<gene>
    <name evidence="1" type="ORF">BDN72DRAFT_850130</name>
</gene>
<evidence type="ECO:0000313" key="2">
    <source>
        <dbReference type="Proteomes" id="UP000308600"/>
    </source>
</evidence>
<protein>
    <submittedName>
        <fullName evidence="1">Uncharacterized protein</fullName>
    </submittedName>
</protein>
<evidence type="ECO:0000313" key="1">
    <source>
        <dbReference type="EMBL" id="TFK60971.1"/>
    </source>
</evidence>
<dbReference type="EMBL" id="ML208709">
    <property type="protein sequence ID" value="TFK60971.1"/>
    <property type="molecule type" value="Genomic_DNA"/>
</dbReference>
<accession>A0ACD3A608</accession>